<dbReference type="InterPro" id="IPR020084">
    <property type="entry name" value="NUDIX_hydrolase_CS"/>
</dbReference>
<evidence type="ECO:0000259" key="2">
    <source>
        <dbReference type="PROSITE" id="PS51462"/>
    </source>
</evidence>
<proteinExistence type="predicted"/>
<dbReference type="PROSITE" id="PS51462">
    <property type="entry name" value="NUDIX"/>
    <property type="match status" value="1"/>
</dbReference>
<dbReference type="InterPro" id="IPR000086">
    <property type="entry name" value="NUDIX_hydrolase_dom"/>
</dbReference>
<sequence>MKQITDISAGVVIVKQEVDGWNFLLLQSFGYWDFPKGGIEAGEESLEAATREVKEETTITELHFNWGYEYCECKPYKDGHKIARYYLAETHQENIELPINPQLGRAEHDAYQWMNYQEAYPLLSIRVRHVMTWAREILEGIPEVKKPLNKLDKILD</sequence>
<organism evidence="3">
    <name type="scientific">hydrothermal vent metagenome</name>
    <dbReference type="NCBI Taxonomy" id="652676"/>
    <lineage>
        <taxon>unclassified sequences</taxon>
        <taxon>metagenomes</taxon>
        <taxon>ecological metagenomes</taxon>
    </lineage>
</organism>
<dbReference type="InterPro" id="IPR051325">
    <property type="entry name" value="Nudix_hydrolase_domain"/>
</dbReference>
<dbReference type="GO" id="GO:0004081">
    <property type="term" value="F:bis(5'-nucleosyl)-tetraphosphatase (asymmetrical) activity"/>
    <property type="evidence" value="ECO:0007669"/>
    <property type="project" value="TreeGrafter"/>
</dbReference>
<dbReference type="GO" id="GO:0006167">
    <property type="term" value="P:AMP biosynthetic process"/>
    <property type="evidence" value="ECO:0007669"/>
    <property type="project" value="TreeGrafter"/>
</dbReference>
<dbReference type="PANTHER" id="PTHR21340">
    <property type="entry name" value="DIADENOSINE 5,5-P1,P4-TETRAPHOSPHATE PYROPHOSPHOHYDROLASE MUTT"/>
    <property type="match status" value="1"/>
</dbReference>
<dbReference type="SUPFAM" id="SSF55811">
    <property type="entry name" value="Nudix"/>
    <property type="match status" value="1"/>
</dbReference>
<evidence type="ECO:0000313" key="3">
    <source>
        <dbReference type="EMBL" id="VAW83769.1"/>
    </source>
</evidence>
<dbReference type="Pfam" id="PF00293">
    <property type="entry name" value="NUDIX"/>
    <property type="match status" value="1"/>
</dbReference>
<dbReference type="Gene3D" id="3.90.79.10">
    <property type="entry name" value="Nucleoside Triphosphate Pyrophosphohydrolase"/>
    <property type="match status" value="1"/>
</dbReference>
<dbReference type="PANTHER" id="PTHR21340:SF0">
    <property type="entry name" value="BIS(5'-NUCLEOSYL)-TETRAPHOSPHATASE [ASYMMETRICAL]"/>
    <property type="match status" value="1"/>
</dbReference>
<dbReference type="EMBL" id="UOFP01000002">
    <property type="protein sequence ID" value="VAW83769.1"/>
    <property type="molecule type" value="Genomic_DNA"/>
</dbReference>
<protein>
    <recommendedName>
        <fullName evidence="2">Nudix hydrolase domain-containing protein</fullName>
    </recommendedName>
</protein>
<dbReference type="PROSITE" id="PS00893">
    <property type="entry name" value="NUDIX_BOX"/>
    <property type="match status" value="1"/>
</dbReference>
<evidence type="ECO:0000256" key="1">
    <source>
        <dbReference type="ARBA" id="ARBA00022801"/>
    </source>
</evidence>
<dbReference type="InterPro" id="IPR015797">
    <property type="entry name" value="NUDIX_hydrolase-like_dom_sf"/>
</dbReference>
<dbReference type="GO" id="GO:0006754">
    <property type="term" value="P:ATP biosynthetic process"/>
    <property type="evidence" value="ECO:0007669"/>
    <property type="project" value="TreeGrafter"/>
</dbReference>
<reference evidence="3" key="1">
    <citation type="submission" date="2018-06" db="EMBL/GenBank/DDBJ databases">
        <authorList>
            <person name="Zhirakovskaya E."/>
        </authorList>
    </citation>
    <scope>NUCLEOTIDE SEQUENCE</scope>
</reference>
<name>A0A3B0ZC00_9ZZZZ</name>
<dbReference type="AlphaFoldDB" id="A0A3B0ZC00"/>
<gene>
    <name evidence="3" type="ORF">MNBD_GAMMA18-463</name>
</gene>
<feature type="domain" description="Nudix hydrolase" evidence="2">
    <location>
        <begin position="4"/>
        <end position="136"/>
    </location>
</feature>
<accession>A0A3B0ZC00</accession>
<keyword evidence="1" id="KW-0378">Hydrolase</keyword>